<dbReference type="Proteomes" id="UP000828390">
    <property type="component" value="Unassembled WGS sequence"/>
</dbReference>
<evidence type="ECO:0000313" key="3">
    <source>
        <dbReference type="Proteomes" id="UP000828390"/>
    </source>
</evidence>
<reference evidence="2" key="2">
    <citation type="submission" date="2020-11" db="EMBL/GenBank/DDBJ databases">
        <authorList>
            <person name="McCartney M.A."/>
            <person name="Auch B."/>
            <person name="Kono T."/>
            <person name="Mallez S."/>
            <person name="Becker A."/>
            <person name="Gohl D.M."/>
            <person name="Silverstein K.A.T."/>
            <person name="Koren S."/>
            <person name="Bechman K.B."/>
            <person name="Herman A."/>
            <person name="Abrahante J.E."/>
            <person name="Garbe J."/>
        </authorList>
    </citation>
    <scope>NUCLEOTIDE SEQUENCE</scope>
    <source>
        <strain evidence="2">Duluth1</strain>
        <tissue evidence="2">Whole animal</tissue>
    </source>
</reference>
<dbReference type="EMBL" id="JAIWYP010000011">
    <property type="protein sequence ID" value="KAH3739337.1"/>
    <property type="molecule type" value="Genomic_DNA"/>
</dbReference>
<evidence type="ECO:0000313" key="2">
    <source>
        <dbReference type="EMBL" id="KAH3739337.1"/>
    </source>
</evidence>
<feature type="chain" id="PRO_5038527296" description="Secreted protein" evidence="1">
    <location>
        <begin position="32"/>
        <end position="135"/>
    </location>
</feature>
<dbReference type="AlphaFoldDB" id="A0A9D4D5X8"/>
<protein>
    <recommendedName>
        <fullName evidence="4">Secreted protein</fullName>
    </recommendedName>
</protein>
<proteinExistence type="predicted"/>
<organism evidence="2 3">
    <name type="scientific">Dreissena polymorpha</name>
    <name type="common">Zebra mussel</name>
    <name type="synonym">Mytilus polymorpha</name>
    <dbReference type="NCBI Taxonomy" id="45954"/>
    <lineage>
        <taxon>Eukaryota</taxon>
        <taxon>Metazoa</taxon>
        <taxon>Spiralia</taxon>
        <taxon>Lophotrochozoa</taxon>
        <taxon>Mollusca</taxon>
        <taxon>Bivalvia</taxon>
        <taxon>Autobranchia</taxon>
        <taxon>Heteroconchia</taxon>
        <taxon>Euheterodonta</taxon>
        <taxon>Imparidentia</taxon>
        <taxon>Neoheterodontei</taxon>
        <taxon>Myida</taxon>
        <taxon>Dreissenoidea</taxon>
        <taxon>Dreissenidae</taxon>
        <taxon>Dreissena</taxon>
    </lineage>
</organism>
<accession>A0A9D4D5X8</accession>
<comment type="caution">
    <text evidence="2">The sequence shown here is derived from an EMBL/GenBank/DDBJ whole genome shotgun (WGS) entry which is preliminary data.</text>
</comment>
<keyword evidence="1" id="KW-0732">Signal</keyword>
<feature type="signal peptide" evidence="1">
    <location>
        <begin position="1"/>
        <end position="31"/>
    </location>
</feature>
<name>A0A9D4D5X8_DREPO</name>
<evidence type="ECO:0008006" key="4">
    <source>
        <dbReference type="Google" id="ProtNLM"/>
    </source>
</evidence>
<keyword evidence="3" id="KW-1185">Reference proteome</keyword>
<sequence>MLLLTQSSLLLTQFAMICWTSLLLTNPCASAVRQGVAALARQAVAALARQAVAALARQAVAALARQALLAYSAAHATRLKESRLTMGTRPRSLLISSSASMQYVTFWILSKPAGRTYTRYEQSYYRNPTSFILFI</sequence>
<gene>
    <name evidence="2" type="ORF">DPMN_045989</name>
</gene>
<evidence type="ECO:0000256" key="1">
    <source>
        <dbReference type="SAM" id="SignalP"/>
    </source>
</evidence>
<reference evidence="2" key="1">
    <citation type="journal article" date="2019" name="bioRxiv">
        <title>The Genome of the Zebra Mussel, Dreissena polymorpha: A Resource for Invasive Species Research.</title>
        <authorList>
            <person name="McCartney M.A."/>
            <person name="Auch B."/>
            <person name="Kono T."/>
            <person name="Mallez S."/>
            <person name="Zhang Y."/>
            <person name="Obille A."/>
            <person name="Becker A."/>
            <person name="Abrahante J.E."/>
            <person name="Garbe J."/>
            <person name="Badalamenti J.P."/>
            <person name="Herman A."/>
            <person name="Mangelson H."/>
            <person name="Liachko I."/>
            <person name="Sullivan S."/>
            <person name="Sone E.D."/>
            <person name="Koren S."/>
            <person name="Silverstein K.A.T."/>
            <person name="Beckman K.B."/>
            <person name="Gohl D.M."/>
        </authorList>
    </citation>
    <scope>NUCLEOTIDE SEQUENCE</scope>
    <source>
        <strain evidence="2">Duluth1</strain>
        <tissue evidence="2">Whole animal</tissue>
    </source>
</reference>